<evidence type="ECO:0000256" key="1">
    <source>
        <dbReference type="SAM" id="MobiDB-lite"/>
    </source>
</evidence>
<dbReference type="InterPro" id="IPR036116">
    <property type="entry name" value="FN3_sf"/>
</dbReference>
<feature type="region of interest" description="Disordered" evidence="1">
    <location>
        <begin position="1108"/>
        <end position="1133"/>
    </location>
</feature>
<feature type="compositionally biased region" description="Basic residues" evidence="1">
    <location>
        <begin position="904"/>
        <end position="913"/>
    </location>
</feature>
<feature type="region of interest" description="Disordered" evidence="1">
    <location>
        <begin position="782"/>
        <end position="802"/>
    </location>
</feature>
<feature type="region of interest" description="Disordered" evidence="1">
    <location>
        <begin position="884"/>
        <end position="926"/>
    </location>
</feature>
<feature type="compositionally biased region" description="Low complexity" evidence="1">
    <location>
        <begin position="608"/>
        <end position="629"/>
    </location>
</feature>
<feature type="compositionally biased region" description="Polar residues" evidence="1">
    <location>
        <begin position="551"/>
        <end position="563"/>
    </location>
</feature>
<dbReference type="Pfam" id="PF21731">
    <property type="entry name" value="TARSH_C"/>
    <property type="match status" value="1"/>
</dbReference>
<feature type="compositionally biased region" description="Polar residues" evidence="1">
    <location>
        <begin position="822"/>
        <end position="833"/>
    </location>
</feature>
<proteinExistence type="predicted"/>
<evidence type="ECO:0000313" key="4">
    <source>
        <dbReference type="Ensembl" id="ENSPNAP00000000991.2"/>
    </source>
</evidence>
<dbReference type="PANTHER" id="PTHR23197">
    <property type="entry name" value="TARSH-RELATED FIBRONECTIN DOMAIN-CONTAINING"/>
    <property type="match status" value="1"/>
</dbReference>
<protein>
    <recommendedName>
        <fullName evidence="3">Fibronectin type-III domain-containing protein</fullName>
    </recommendedName>
</protein>
<keyword evidence="2" id="KW-1133">Transmembrane helix</keyword>
<feature type="compositionally biased region" description="Polar residues" evidence="1">
    <location>
        <begin position="576"/>
        <end position="607"/>
    </location>
</feature>
<feature type="transmembrane region" description="Helical" evidence="2">
    <location>
        <begin position="7"/>
        <end position="25"/>
    </location>
</feature>
<feature type="compositionally biased region" description="Polar residues" evidence="1">
    <location>
        <begin position="345"/>
        <end position="364"/>
    </location>
</feature>
<feature type="compositionally biased region" description="Low complexity" evidence="1">
    <location>
        <begin position="308"/>
        <end position="323"/>
    </location>
</feature>
<dbReference type="Pfam" id="PF00041">
    <property type="entry name" value="fn3"/>
    <property type="match status" value="2"/>
</dbReference>
<dbReference type="GeneTree" id="ENSGT00530000063558"/>
<feature type="region of interest" description="Disordered" evidence="1">
    <location>
        <begin position="277"/>
        <end position="323"/>
    </location>
</feature>
<reference evidence="4 5" key="1">
    <citation type="submission" date="2020-10" db="EMBL/GenBank/DDBJ databases">
        <title>Pygocentrus nattereri (red-bellied piranha) genome, fPygNat1, primary haplotype.</title>
        <authorList>
            <person name="Myers G."/>
            <person name="Meyer A."/>
            <person name="Karagic N."/>
            <person name="Pippel M."/>
            <person name="Winkler S."/>
            <person name="Tracey A."/>
            <person name="Wood J."/>
            <person name="Formenti G."/>
            <person name="Howe K."/>
            <person name="Fedrigo O."/>
            <person name="Jarvis E.D."/>
        </authorList>
    </citation>
    <scope>NUCLEOTIDE SEQUENCE [LARGE SCALE GENOMIC DNA]</scope>
</reference>
<evidence type="ECO:0000256" key="2">
    <source>
        <dbReference type="SAM" id="Phobius"/>
    </source>
</evidence>
<feature type="domain" description="Fibronectin type-III" evidence="3">
    <location>
        <begin position="1036"/>
        <end position="1127"/>
    </location>
</feature>
<dbReference type="InterPro" id="IPR049109">
    <property type="entry name" value="TARSH/FNDC1_C"/>
</dbReference>
<dbReference type="SMART" id="SM00060">
    <property type="entry name" value="FN3"/>
    <property type="match status" value="2"/>
</dbReference>
<dbReference type="Gene3D" id="2.60.40.10">
    <property type="entry name" value="Immunoglobulins"/>
    <property type="match status" value="2"/>
</dbReference>
<feature type="compositionally biased region" description="Polar residues" evidence="1">
    <location>
        <begin position="254"/>
        <end position="265"/>
    </location>
</feature>
<accession>A0A3B4BR75</accession>
<dbReference type="GO" id="GO:0030198">
    <property type="term" value="P:extracellular matrix organization"/>
    <property type="evidence" value="ECO:0007669"/>
    <property type="project" value="TreeGrafter"/>
</dbReference>
<reference evidence="4" key="3">
    <citation type="submission" date="2025-09" db="UniProtKB">
        <authorList>
            <consortium name="Ensembl"/>
        </authorList>
    </citation>
    <scope>IDENTIFICATION</scope>
</reference>
<keyword evidence="5" id="KW-1185">Reference proteome</keyword>
<dbReference type="PROSITE" id="PS50853">
    <property type="entry name" value="FN3"/>
    <property type="match status" value="2"/>
</dbReference>
<feature type="domain" description="Fibronectin type-III" evidence="3">
    <location>
        <begin position="116"/>
        <end position="216"/>
    </location>
</feature>
<feature type="compositionally biased region" description="Polar residues" evidence="1">
    <location>
        <begin position="442"/>
        <end position="478"/>
    </location>
</feature>
<dbReference type="GO" id="GO:0010811">
    <property type="term" value="P:positive regulation of cell-substrate adhesion"/>
    <property type="evidence" value="ECO:0007669"/>
    <property type="project" value="TreeGrafter"/>
</dbReference>
<feature type="compositionally biased region" description="Polar residues" evidence="1">
    <location>
        <begin position="510"/>
        <end position="521"/>
    </location>
</feature>
<organism evidence="4 5">
    <name type="scientific">Pygocentrus nattereri</name>
    <name type="common">Red-bellied piranha</name>
    <dbReference type="NCBI Taxonomy" id="42514"/>
    <lineage>
        <taxon>Eukaryota</taxon>
        <taxon>Metazoa</taxon>
        <taxon>Chordata</taxon>
        <taxon>Craniata</taxon>
        <taxon>Vertebrata</taxon>
        <taxon>Euteleostomi</taxon>
        <taxon>Actinopterygii</taxon>
        <taxon>Neopterygii</taxon>
        <taxon>Teleostei</taxon>
        <taxon>Ostariophysi</taxon>
        <taxon>Characiformes</taxon>
        <taxon>Characoidei</taxon>
        <taxon>Pygocentrus</taxon>
    </lineage>
</organism>
<feature type="region of interest" description="Disordered" evidence="1">
    <location>
        <begin position="442"/>
        <end position="645"/>
    </location>
</feature>
<name>A0A3B4BR75_PYGNA</name>
<keyword evidence="2" id="KW-0472">Membrane</keyword>
<feature type="compositionally biased region" description="Polar residues" evidence="1">
    <location>
        <begin position="1114"/>
        <end position="1126"/>
    </location>
</feature>
<feature type="compositionally biased region" description="Polar residues" evidence="1">
    <location>
        <begin position="630"/>
        <end position="645"/>
    </location>
</feature>
<evidence type="ECO:0000259" key="3">
    <source>
        <dbReference type="PROSITE" id="PS50853"/>
    </source>
</evidence>
<dbReference type="InterPro" id="IPR003961">
    <property type="entry name" value="FN3_dom"/>
</dbReference>
<reference evidence="4" key="2">
    <citation type="submission" date="2025-08" db="UniProtKB">
        <authorList>
            <consortium name="Ensembl"/>
        </authorList>
    </citation>
    <scope>IDENTIFICATION</scope>
</reference>
<feature type="region of interest" description="Disordered" evidence="1">
    <location>
        <begin position="815"/>
        <end position="842"/>
    </location>
</feature>
<dbReference type="OMA" id="SECNGRQ"/>
<dbReference type="InterPro" id="IPR013783">
    <property type="entry name" value="Ig-like_fold"/>
</dbReference>
<dbReference type="CDD" id="cd00063">
    <property type="entry name" value="FN3"/>
    <property type="match status" value="2"/>
</dbReference>
<feature type="region of interest" description="Disordered" evidence="1">
    <location>
        <begin position="345"/>
        <end position="379"/>
    </location>
</feature>
<dbReference type="SUPFAM" id="SSF49265">
    <property type="entry name" value="Fibronectin type III"/>
    <property type="match status" value="2"/>
</dbReference>
<dbReference type="Proteomes" id="UP001501920">
    <property type="component" value="Chromosome 6"/>
</dbReference>
<evidence type="ECO:0000313" key="5">
    <source>
        <dbReference type="Proteomes" id="UP001501920"/>
    </source>
</evidence>
<feature type="compositionally biased region" description="Low complexity" evidence="1">
    <location>
        <begin position="281"/>
        <end position="301"/>
    </location>
</feature>
<dbReference type="PANTHER" id="PTHR23197:SF10">
    <property type="entry name" value="TARGET OF NESH-SH3"/>
    <property type="match status" value="1"/>
</dbReference>
<keyword evidence="2" id="KW-0812">Transmembrane</keyword>
<dbReference type="AlphaFoldDB" id="A0A3B4BR75"/>
<feature type="compositionally biased region" description="Low complexity" evidence="1">
    <location>
        <begin position="479"/>
        <end position="509"/>
    </location>
</feature>
<dbReference type="Ensembl" id="ENSPNAT00000012927.2">
    <property type="protein sequence ID" value="ENSPNAP00000000991.2"/>
    <property type="gene ID" value="ENSPNAG00000007862.2"/>
</dbReference>
<sequence>MRNFLHIFIIISEVLILNFICASTLRVQRENMKVRINATDDTIILKFMRPHMDAKLEGYILGYGSSMFSKQFIQLPKNGEPYETEIDAEPKYLIAVKQVKANEVKKHCTEKVTLEKPLHLVIGSVTPTSVLLSWGTLLKTPYTETDLDDCIEEGEFTVRYRENEPSKQWNYQTCPTTSTVIDNLKPDTPYEFGVRADIDTISGAWSPPVMHNTADVDIHKLLEEKPAENRVRPQEPIIKTPQAFLPPVPGTGSDDITSPPSEDSLSLTQTFFHTAVRQPPSKTTNTFQSQQSTTSPLSRTSQQHHHTSQSTTSTIETKPTTEILSSTTISTKIQLSTTKIHLSQSKTLASTTETQPSTTNIKLNTTETQTSTTKSHPSIPEIVPNKINTHLSTNHLKMTEFHSIGQLQPTTSQPQTTTTQSQPSIMQSTVQLHVKTVQYKAQITPNPSSTNLRTTQQAPSKGQYKHSTNPHSQPNRTKSQPIITQPQPSTIQTQPITTQPQPRTTQPSTVQLHVSIYQSKPETIPQKPSPTKPRATTENPRKSHHKHSTNHRSQSNTTKSQAIVTPPHPTTVQPQNRTTQPQSKTTQVQNSITQTQKSTVKQQPSTSQFQFMTTQPMPFTTPRTTQMPRLSQSRKMQKKSSTAQPLVRTIQQQILTKPNTITEQGTLILTQPWTTKKQPNKIQQPTTSPENIYMTKQQPTLIQPKPTQESNTYYKVSTTTEHQQILNTNLFLRSTPLTLPKPKASTQKSIISQHITSQHPPYDNNDTPSAIDVVTRLWKQPQRSTTFQHRPVPDQDHQPTSSTIQYYNTTHLQYDKTESTPKSKPYVTNSPHSPTKHAPDVSIQPFNSKLVPTAKSNVNQNSPRAEKQAEAVNKMLQLNKAVHSGEEHKGLSMTKPSKQFLGPKRSRTAKKKGPNQVEKPIDKDKVTDLKQLEMDTLLSLKPHVAPATEVPDYQKPTPTSTLIFAFNGSRFDNSSVFSSVPVSDVDAMGKKRFVAPHVIYKTDKRPEEPCSVTHSLSFFPDEEVGDINVTGPPKNPPSNLTVVTVEGCSSFVILDWEKSDNETTEYEVTSSTKGPNGKEVSILTTNQTHTAVENLKPESSYEFTVTPKNELGSGPSSDPVTFSTESADPRVSEIPTGKNAIWSSFPFKADSYSECNGRQYVKRTWYRKFVGIQLCNSLRYKIYLSDSLKGKFYTIGDQTGYGEDHCQFVDSFLDGRTGGPLPPNQLPPTQGYFRAVRQEPVKFGLIGGSSHINYVAWYECGIPIPGSW</sequence>
<feature type="region of interest" description="Disordered" evidence="1">
    <location>
        <begin position="241"/>
        <end position="265"/>
    </location>
</feature>